<feature type="coiled-coil region" evidence="1">
    <location>
        <begin position="23"/>
        <end position="50"/>
    </location>
</feature>
<comment type="caution">
    <text evidence="3">The sequence shown here is derived from an EMBL/GenBank/DDBJ whole genome shotgun (WGS) entry which is preliminary data.</text>
</comment>
<name>A0AAD3RE73_LATJO</name>
<feature type="region of interest" description="Disordered" evidence="2">
    <location>
        <begin position="59"/>
        <end position="87"/>
    </location>
</feature>
<keyword evidence="1" id="KW-0175">Coiled coil</keyword>
<evidence type="ECO:0000313" key="3">
    <source>
        <dbReference type="EMBL" id="GLD67139.1"/>
    </source>
</evidence>
<reference evidence="3" key="1">
    <citation type="submission" date="2022-08" db="EMBL/GenBank/DDBJ databases">
        <title>Genome sequencing of akame (Lates japonicus).</title>
        <authorList>
            <person name="Hashiguchi Y."/>
            <person name="Takahashi H."/>
        </authorList>
    </citation>
    <scope>NUCLEOTIDE SEQUENCE</scope>
    <source>
        <strain evidence="3">Kochi</strain>
    </source>
</reference>
<proteinExistence type="predicted"/>
<organism evidence="3 4">
    <name type="scientific">Lates japonicus</name>
    <name type="common">Japanese lates</name>
    <dbReference type="NCBI Taxonomy" id="270547"/>
    <lineage>
        <taxon>Eukaryota</taxon>
        <taxon>Metazoa</taxon>
        <taxon>Chordata</taxon>
        <taxon>Craniata</taxon>
        <taxon>Vertebrata</taxon>
        <taxon>Euteleostomi</taxon>
        <taxon>Actinopterygii</taxon>
        <taxon>Neopterygii</taxon>
        <taxon>Teleostei</taxon>
        <taxon>Neoteleostei</taxon>
        <taxon>Acanthomorphata</taxon>
        <taxon>Carangaria</taxon>
        <taxon>Carangaria incertae sedis</taxon>
        <taxon>Centropomidae</taxon>
        <taxon>Lates</taxon>
    </lineage>
</organism>
<evidence type="ECO:0000256" key="1">
    <source>
        <dbReference type="SAM" id="Coils"/>
    </source>
</evidence>
<dbReference type="EMBL" id="BRZM01000104">
    <property type="protein sequence ID" value="GLD67139.1"/>
    <property type="molecule type" value="Genomic_DNA"/>
</dbReference>
<dbReference type="AlphaFoldDB" id="A0AAD3RE73"/>
<dbReference type="Proteomes" id="UP001279410">
    <property type="component" value="Unassembled WGS sequence"/>
</dbReference>
<keyword evidence="4" id="KW-1185">Reference proteome</keyword>
<accession>A0AAD3RE73</accession>
<protein>
    <submittedName>
        <fullName evidence="3">Gastrula zinc finger protein xFG20-1-like protein</fullName>
    </submittedName>
</protein>
<evidence type="ECO:0000256" key="2">
    <source>
        <dbReference type="SAM" id="MobiDB-lite"/>
    </source>
</evidence>
<feature type="compositionally biased region" description="Basic and acidic residues" evidence="2">
    <location>
        <begin position="65"/>
        <end position="76"/>
    </location>
</feature>
<evidence type="ECO:0000313" key="4">
    <source>
        <dbReference type="Proteomes" id="UP001279410"/>
    </source>
</evidence>
<sequence length="117" mass="13804">MCKIRTLRTLVNQRLSTAVEEIFRLFETTIAEYEEEIERQRRLLEVVERPVSQENKADVVQMSVIKEDPEPPHIKEEQEEIWSSQPSTLQVKMATEVEMTDPSWHQMPSISRRPVLL</sequence>
<gene>
    <name evidence="3" type="ORF">AKAME5_001850400</name>
</gene>